<organism evidence="1">
    <name type="scientific">marine sediment metagenome</name>
    <dbReference type="NCBI Taxonomy" id="412755"/>
    <lineage>
        <taxon>unclassified sequences</taxon>
        <taxon>metagenomes</taxon>
        <taxon>ecological metagenomes</taxon>
    </lineage>
</organism>
<sequence>MSGDDVICSGVKICSVLKDVVHTIDYGDNKVNQRPEYCSGRHPHRYQHEE</sequence>
<comment type="caution">
    <text evidence="1">The sequence shown here is derived from an EMBL/GenBank/DDBJ whole genome shotgun (WGS) entry which is preliminary data.</text>
</comment>
<protein>
    <submittedName>
        <fullName evidence="1">Uncharacterized protein</fullName>
    </submittedName>
</protein>
<gene>
    <name evidence="1" type="ORF">LCGC14_2912020</name>
</gene>
<dbReference type="AlphaFoldDB" id="A0A0F8ZYZ5"/>
<name>A0A0F8ZYZ5_9ZZZZ</name>
<reference evidence="1" key="1">
    <citation type="journal article" date="2015" name="Nature">
        <title>Complex archaea that bridge the gap between prokaryotes and eukaryotes.</title>
        <authorList>
            <person name="Spang A."/>
            <person name="Saw J.H."/>
            <person name="Jorgensen S.L."/>
            <person name="Zaremba-Niedzwiedzka K."/>
            <person name="Martijn J."/>
            <person name="Lind A.E."/>
            <person name="van Eijk R."/>
            <person name="Schleper C."/>
            <person name="Guy L."/>
            <person name="Ettema T.J."/>
        </authorList>
    </citation>
    <scope>NUCLEOTIDE SEQUENCE</scope>
</reference>
<dbReference type="EMBL" id="LAZR01057649">
    <property type="protein sequence ID" value="KKK71624.1"/>
    <property type="molecule type" value="Genomic_DNA"/>
</dbReference>
<evidence type="ECO:0000313" key="1">
    <source>
        <dbReference type="EMBL" id="KKK71624.1"/>
    </source>
</evidence>
<feature type="non-terminal residue" evidence="1">
    <location>
        <position position="50"/>
    </location>
</feature>
<accession>A0A0F8ZYZ5</accession>
<proteinExistence type="predicted"/>